<accession>A0ACC0ZXE5</accession>
<evidence type="ECO:0000313" key="2">
    <source>
        <dbReference type="Proteomes" id="UP001164250"/>
    </source>
</evidence>
<dbReference type="EMBL" id="CM047909">
    <property type="protein sequence ID" value="KAJ0079360.1"/>
    <property type="molecule type" value="Genomic_DNA"/>
</dbReference>
<proteinExistence type="predicted"/>
<reference evidence="2" key="1">
    <citation type="journal article" date="2023" name="G3 (Bethesda)">
        <title>Genome assembly and association tests identify interacting loci associated with vigor, precocity, and sex in interspecific pistachio rootstocks.</title>
        <authorList>
            <person name="Palmer W."/>
            <person name="Jacygrad E."/>
            <person name="Sagayaradj S."/>
            <person name="Cavanaugh K."/>
            <person name="Han R."/>
            <person name="Bertier L."/>
            <person name="Beede B."/>
            <person name="Kafkas S."/>
            <person name="Golino D."/>
            <person name="Preece J."/>
            <person name="Michelmore R."/>
        </authorList>
    </citation>
    <scope>NUCLEOTIDE SEQUENCE [LARGE SCALE GENOMIC DNA]</scope>
</reference>
<dbReference type="Proteomes" id="UP001164250">
    <property type="component" value="Chromosome 13"/>
</dbReference>
<name>A0ACC0ZXE5_9ROSI</name>
<protein>
    <submittedName>
        <fullName evidence="1">Uncharacterized protein</fullName>
    </submittedName>
</protein>
<comment type="caution">
    <text evidence="1">The sequence shown here is derived from an EMBL/GenBank/DDBJ whole genome shotgun (WGS) entry which is preliminary data.</text>
</comment>
<gene>
    <name evidence="1" type="ORF">Patl1_22883</name>
</gene>
<evidence type="ECO:0000313" key="1">
    <source>
        <dbReference type="EMBL" id="KAJ0079360.1"/>
    </source>
</evidence>
<sequence>MGERDAGASSSSLAGGETQLEGIVIHKNNANTPPPATKSVVLVSEGEKGQALGQGCKRVLHSSELSSQVQRREVYSLDGS</sequence>
<organism evidence="1 2">
    <name type="scientific">Pistacia atlantica</name>
    <dbReference type="NCBI Taxonomy" id="434234"/>
    <lineage>
        <taxon>Eukaryota</taxon>
        <taxon>Viridiplantae</taxon>
        <taxon>Streptophyta</taxon>
        <taxon>Embryophyta</taxon>
        <taxon>Tracheophyta</taxon>
        <taxon>Spermatophyta</taxon>
        <taxon>Magnoliopsida</taxon>
        <taxon>eudicotyledons</taxon>
        <taxon>Gunneridae</taxon>
        <taxon>Pentapetalae</taxon>
        <taxon>rosids</taxon>
        <taxon>malvids</taxon>
        <taxon>Sapindales</taxon>
        <taxon>Anacardiaceae</taxon>
        <taxon>Pistacia</taxon>
    </lineage>
</organism>
<keyword evidence="2" id="KW-1185">Reference proteome</keyword>